<evidence type="ECO:0000313" key="1">
    <source>
        <dbReference type="EMBL" id="POW13888.1"/>
    </source>
</evidence>
<accession>A0A2S4VWK5</accession>
<name>A0A2S4VWK5_9BASI</name>
<reference evidence="2" key="3">
    <citation type="journal article" date="2018" name="Mol. Plant Microbe Interact.">
        <title>Genome sequence resources for the wheat stripe rust pathogen (Puccinia striiformis f. sp. tritici) and the barley stripe rust pathogen (Puccinia striiformis f. sp. hordei).</title>
        <authorList>
            <person name="Xia C."/>
            <person name="Wang M."/>
            <person name="Yin C."/>
            <person name="Cornejo O.E."/>
            <person name="Hulbert S.H."/>
            <person name="Chen X."/>
        </authorList>
    </citation>
    <scope>NUCLEOTIDE SEQUENCE [LARGE SCALE GENOMIC DNA]</scope>
    <source>
        <strain evidence="2">93TX-2</strain>
    </source>
</reference>
<dbReference type="EMBL" id="PKSM01000094">
    <property type="protein sequence ID" value="POW13888.1"/>
    <property type="molecule type" value="Genomic_DNA"/>
</dbReference>
<reference evidence="1 2" key="1">
    <citation type="submission" date="2017-12" db="EMBL/GenBank/DDBJ databases">
        <title>Gene loss provides genomic basis for host adaptation in cereal stripe rust fungi.</title>
        <authorList>
            <person name="Xia C."/>
        </authorList>
    </citation>
    <scope>NUCLEOTIDE SEQUENCE [LARGE SCALE GENOMIC DNA]</scope>
    <source>
        <strain evidence="1 2">93TX-2</strain>
    </source>
</reference>
<organism evidence="1 2">
    <name type="scientific">Puccinia striiformis</name>
    <dbReference type="NCBI Taxonomy" id="27350"/>
    <lineage>
        <taxon>Eukaryota</taxon>
        <taxon>Fungi</taxon>
        <taxon>Dikarya</taxon>
        <taxon>Basidiomycota</taxon>
        <taxon>Pucciniomycotina</taxon>
        <taxon>Pucciniomycetes</taxon>
        <taxon>Pucciniales</taxon>
        <taxon>Pucciniaceae</taxon>
        <taxon>Puccinia</taxon>
    </lineage>
</organism>
<gene>
    <name evidence="1" type="ORF">PSHT_07552</name>
</gene>
<reference evidence="2" key="2">
    <citation type="journal article" date="2018" name="BMC Genomics">
        <title>Genomic insights into host adaptation between the wheat stripe rust pathogen (Puccinia striiformis f. sp. tritici) and the barley stripe rust pathogen (Puccinia striiformis f. sp. hordei).</title>
        <authorList>
            <person name="Xia C."/>
            <person name="Wang M."/>
            <person name="Yin C."/>
            <person name="Cornejo O.E."/>
            <person name="Hulbert S.H."/>
            <person name="Chen X."/>
        </authorList>
    </citation>
    <scope>NUCLEOTIDE SEQUENCE [LARGE SCALE GENOMIC DNA]</scope>
    <source>
        <strain evidence="2">93TX-2</strain>
    </source>
</reference>
<protein>
    <submittedName>
        <fullName evidence="1">Uncharacterized protein</fullName>
    </submittedName>
</protein>
<dbReference type="VEuPathDB" id="FungiDB:PSHT_07552"/>
<sequence>MLSSIEKEACIKLIELLNFHINGRLISTPLRTTRRISHCLLRKSGTAKEPGLRSGECFYFVMVPYDSPS</sequence>
<keyword evidence="2" id="KW-1185">Reference proteome</keyword>
<evidence type="ECO:0000313" key="2">
    <source>
        <dbReference type="Proteomes" id="UP000238274"/>
    </source>
</evidence>
<dbReference type="AlphaFoldDB" id="A0A2S4VWK5"/>
<proteinExistence type="predicted"/>
<dbReference type="Proteomes" id="UP000238274">
    <property type="component" value="Unassembled WGS sequence"/>
</dbReference>
<comment type="caution">
    <text evidence="1">The sequence shown here is derived from an EMBL/GenBank/DDBJ whole genome shotgun (WGS) entry which is preliminary data.</text>
</comment>